<dbReference type="InterPro" id="IPR018617">
    <property type="entry name" value="Ima1_N"/>
</dbReference>
<comment type="subcellular location">
    <subcellularLocation>
        <location evidence="1">Nucleus inner membrane</location>
        <topology evidence="1">Multi-pass membrane protein</topology>
    </subcellularLocation>
</comment>
<keyword evidence="4" id="KW-0472">Membrane</keyword>
<evidence type="ECO:0000256" key="4">
    <source>
        <dbReference type="ARBA" id="ARBA00023136"/>
    </source>
</evidence>
<dbReference type="PANTHER" id="PTHR28538">
    <property type="entry name" value="INTEGRAL INNER NUCLEAR MEMBRANE PROTEIN IMA1"/>
    <property type="match status" value="1"/>
</dbReference>
<gene>
    <name evidence="7" type="ORF">GLX27_000635</name>
</gene>
<evidence type="ECO:0000256" key="3">
    <source>
        <dbReference type="ARBA" id="ARBA00022989"/>
    </source>
</evidence>
<dbReference type="PANTHER" id="PTHR28538:SF1">
    <property type="entry name" value="INTEGRAL INNER NUCLEAR MEMBRANE PROTEIN IMA1"/>
    <property type="match status" value="1"/>
</dbReference>
<keyword evidence="3" id="KW-1133">Transmembrane helix</keyword>
<keyword evidence="5" id="KW-0539">Nucleus</keyword>
<accession>A0ABY8EMI5</accession>
<reference evidence="7 8" key="1">
    <citation type="journal article" date="2020" name="Elife">
        <title>Loss of centromere function drives karyotype evolution in closely related Malassezia species.</title>
        <authorList>
            <person name="Sankaranarayanan S.R."/>
            <person name="Ianiri G."/>
            <person name="Coelho M.A."/>
            <person name="Reza M.H."/>
            <person name="Thimmappa B.C."/>
            <person name="Ganguly P."/>
            <person name="Vadnala R.N."/>
            <person name="Sun S."/>
            <person name="Siddharthan R."/>
            <person name="Tellgren-Roth C."/>
            <person name="Dawson T.L."/>
            <person name="Heitman J."/>
            <person name="Sanyal K."/>
        </authorList>
    </citation>
    <scope>NUCLEOTIDE SEQUENCE [LARGE SCALE GENOMIC DNA]</scope>
    <source>
        <strain evidence="7">CBS14141</strain>
    </source>
</reference>
<organism evidence="7 8">
    <name type="scientific">Malassezia furfur</name>
    <name type="common">Pityriasis versicolor infection agent</name>
    <name type="synonym">Pityrosporum furfur</name>
    <dbReference type="NCBI Taxonomy" id="55194"/>
    <lineage>
        <taxon>Eukaryota</taxon>
        <taxon>Fungi</taxon>
        <taxon>Dikarya</taxon>
        <taxon>Basidiomycota</taxon>
        <taxon>Ustilaginomycotina</taxon>
        <taxon>Malasseziomycetes</taxon>
        <taxon>Malasseziales</taxon>
        <taxon>Malasseziaceae</taxon>
        <taxon>Malassezia</taxon>
    </lineage>
</organism>
<evidence type="ECO:0000313" key="7">
    <source>
        <dbReference type="EMBL" id="WFD46007.1"/>
    </source>
</evidence>
<dbReference type="EMBL" id="CP046234">
    <property type="protein sequence ID" value="WFD46007.1"/>
    <property type="molecule type" value="Genomic_DNA"/>
</dbReference>
<dbReference type="Proteomes" id="UP000818624">
    <property type="component" value="Chromosome 1"/>
</dbReference>
<evidence type="ECO:0000256" key="2">
    <source>
        <dbReference type="ARBA" id="ARBA00022692"/>
    </source>
</evidence>
<evidence type="ECO:0000256" key="5">
    <source>
        <dbReference type="ARBA" id="ARBA00023242"/>
    </source>
</evidence>
<evidence type="ECO:0000259" key="6">
    <source>
        <dbReference type="Pfam" id="PF09779"/>
    </source>
</evidence>
<sequence length="441" mass="47864">MTASRAPYVCHFCGQASVLVPPYGTSSRNQPVSTEAGTHISCGTPARWFCSACGCWNHQDLDGHTLDVWERAMWDTSANPDGFASASADDSAAPCVFCRTCLTNQTLVTNLLANYLGEHDDDDIDTARLEALPAYKHSLEQRYPMACEACARKASARIQAVDRQVQQQLLGTWVQPLGARHDPGEGVDADAYHAQVALWQWCRRHWYVVQAATLAWGVLCLQPHRSSLTWALGALALMPTAYDPGWHDAATIRVRGAQPIESGATCWKCAQALAWLARCALVLLVWMYEARTEVVMALLVAHFTCLVYARSRRRVSAPEPLHLVSREVPPPAPAARMSADPLACMSLGTAQAAPPLDTLLEPAPMVEEAMEVEDDTPRAVRLAPPQLPSASSGLEELFAKSLALDAPATRAHPWHWTTSRAPALAAVVLCGIGVGFALVRS</sequence>
<dbReference type="Pfam" id="PF09779">
    <property type="entry name" value="Ima1_N"/>
    <property type="match status" value="1"/>
</dbReference>
<dbReference type="InterPro" id="IPR042321">
    <property type="entry name" value="Ima1"/>
</dbReference>
<keyword evidence="2" id="KW-0812">Transmembrane</keyword>
<protein>
    <recommendedName>
        <fullName evidence="6">Ima1 N-terminal domain-containing protein</fullName>
    </recommendedName>
</protein>
<proteinExistence type="predicted"/>
<keyword evidence="8" id="KW-1185">Reference proteome</keyword>
<evidence type="ECO:0000256" key="1">
    <source>
        <dbReference type="ARBA" id="ARBA00004473"/>
    </source>
</evidence>
<feature type="domain" description="Ima1 N-terminal" evidence="6">
    <location>
        <begin position="43"/>
        <end position="153"/>
    </location>
</feature>
<evidence type="ECO:0000313" key="8">
    <source>
        <dbReference type="Proteomes" id="UP000818624"/>
    </source>
</evidence>
<name>A0ABY8EMI5_MALFU</name>